<sequence length="146" mass="15681">MAKHRIGTEWKQPPRISYLPRSPVDVPEMVILDESETLLGEQYSGVLLNNTEKYLSPSATIVEMGGVAAGPASLSAPIRKKLTQSPLAVPKLSTNEIAASPALSSIPGGEWFSHGLGVDVAPEENFVKVLKTLSRDLFLRVSSSLV</sequence>
<name>A0A7R8UI04_HERIL</name>
<dbReference type="Proteomes" id="UP000594454">
    <property type="component" value="Chromosome 2"/>
</dbReference>
<protein>
    <submittedName>
        <fullName evidence="1">Uncharacterized protein</fullName>
    </submittedName>
</protein>
<evidence type="ECO:0000313" key="2">
    <source>
        <dbReference type="Proteomes" id="UP000594454"/>
    </source>
</evidence>
<dbReference type="OrthoDB" id="8879391at2759"/>
<proteinExistence type="predicted"/>
<accession>A0A7R8UI04</accession>
<gene>
    <name evidence="1" type="ORF">HERILL_LOCUS4344</name>
</gene>
<evidence type="ECO:0000313" key="1">
    <source>
        <dbReference type="EMBL" id="CAD7081227.1"/>
    </source>
</evidence>
<organism evidence="1 2">
    <name type="scientific">Hermetia illucens</name>
    <name type="common">Black soldier fly</name>
    <dbReference type="NCBI Taxonomy" id="343691"/>
    <lineage>
        <taxon>Eukaryota</taxon>
        <taxon>Metazoa</taxon>
        <taxon>Ecdysozoa</taxon>
        <taxon>Arthropoda</taxon>
        <taxon>Hexapoda</taxon>
        <taxon>Insecta</taxon>
        <taxon>Pterygota</taxon>
        <taxon>Neoptera</taxon>
        <taxon>Endopterygota</taxon>
        <taxon>Diptera</taxon>
        <taxon>Brachycera</taxon>
        <taxon>Stratiomyomorpha</taxon>
        <taxon>Stratiomyidae</taxon>
        <taxon>Hermetiinae</taxon>
        <taxon>Hermetia</taxon>
    </lineage>
</organism>
<dbReference type="InParanoid" id="A0A7R8UI04"/>
<dbReference type="EMBL" id="LR899010">
    <property type="protein sequence ID" value="CAD7081227.1"/>
    <property type="molecule type" value="Genomic_DNA"/>
</dbReference>
<reference evidence="1 2" key="1">
    <citation type="submission" date="2020-11" db="EMBL/GenBank/DDBJ databases">
        <authorList>
            <person name="Wallbank WR R."/>
            <person name="Pardo Diaz C."/>
            <person name="Kozak K."/>
            <person name="Martin S."/>
            <person name="Jiggins C."/>
            <person name="Moest M."/>
            <person name="Warren A I."/>
            <person name="Generalovic N T."/>
            <person name="Byers J.R.P. K."/>
            <person name="Montejo-Kovacevich G."/>
            <person name="Yen C E."/>
        </authorList>
    </citation>
    <scope>NUCLEOTIDE SEQUENCE [LARGE SCALE GENOMIC DNA]</scope>
</reference>
<dbReference type="AlphaFoldDB" id="A0A7R8UI04"/>
<keyword evidence="2" id="KW-1185">Reference proteome</keyword>